<protein>
    <submittedName>
        <fullName evidence="3">Uncharacterized protein</fullName>
    </submittedName>
</protein>
<evidence type="ECO:0000313" key="4">
    <source>
        <dbReference type="Proteomes" id="UP000177682"/>
    </source>
</evidence>
<evidence type="ECO:0000313" key="3">
    <source>
        <dbReference type="EMBL" id="OGE90170.1"/>
    </source>
</evidence>
<gene>
    <name evidence="3" type="ORF">A3E29_03650</name>
</gene>
<organism evidence="3 4">
    <name type="scientific">Candidatus Doudnabacteria bacterium RIFCSPHIGHO2_12_FULL_48_16</name>
    <dbReference type="NCBI Taxonomy" id="1817838"/>
    <lineage>
        <taxon>Bacteria</taxon>
        <taxon>Candidatus Doudnaibacteriota</taxon>
    </lineage>
</organism>
<keyword evidence="2" id="KW-0472">Membrane</keyword>
<keyword evidence="2" id="KW-0812">Transmembrane</keyword>
<feature type="transmembrane region" description="Helical" evidence="2">
    <location>
        <begin position="118"/>
        <end position="135"/>
    </location>
</feature>
<sequence>MKPAGPSVDGGRFIGSAARKPGGNSSATSAGEPTGAATTSMRAVPLSPAVARNGADGRWLSAITRETTEELISKNIRFQFLSTSLDLKFFQTRRSGNIACECKQYWVTIPLASFTQTPIIMAIGGAFIGMVSLAIRREW</sequence>
<dbReference type="Proteomes" id="UP000177682">
    <property type="component" value="Unassembled WGS sequence"/>
</dbReference>
<comment type="caution">
    <text evidence="3">The sequence shown here is derived from an EMBL/GenBank/DDBJ whole genome shotgun (WGS) entry which is preliminary data.</text>
</comment>
<evidence type="ECO:0000256" key="1">
    <source>
        <dbReference type="SAM" id="MobiDB-lite"/>
    </source>
</evidence>
<evidence type="ECO:0000256" key="2">
    <source>
        <dbReference type="SAM" id="Phobius"/>
    </source>
</evidence>
<dbReference type="EMBL" id="MFEY01000007">
    <property type="protein sequence ID" value="OGE90170.1"/>
    <property type="molecule type" value="Genomic_DNA"/>
</dbReference>
<feature type="compositionally biased region" description="Polar residues" evidence="1">
    <location>
        <begin position="23"/>
        <end position="41"/>
    </location>
</feature>
<proteinExistence type="predicted"/>
<feature type="region of interest" description="Disordered" evidence="1">
    <location>
        <begin position="1"/>
        <end position="43"/>
    </location>
</feature>
<name>A0A1F5PKE8_9BACT</name>
<dbReference type="AlphaFoldDB" id="A0A1F5PKE8"/>
<keyword evidence="2" id="KW-1133">Transmembrane helix</keyword>
<reference evidence="3 4" key="1">
    <citation type="journal article" date="2016" name="Nat. Commun.">
        <title>Thousands of microbial genomes shed light on interconnected biogeochemical processes in an aquifer system.</title>
        <authorList>
            <person name="Anantharaman K."/>
            <person name="Brown C.T."/>
            <person name="Hug L.A."/>
            <person name="Sharon I."/>
            <person name="Castelle C.J."/>
            <person name="Probst A.J."/>
            <person name="Thomas B.C."/>
            <person name="Singh A."/>
            <person name="Wilkins M.J."/>
            <person name="Karaoz U."/>
            <person name="Brodie E.L."/>
            <person name="Williams K.H."/>
            <person name="Hubbard S.S."/>
            <person name="Banfield J.F."/>
        </authorList>
    </citation>
    <scope>NUCLEOTIDE SEQUENCE [LARGE SCALE GENOMIC DNA]</scope>
</reference>
<accession>A0A1F5PKE8</accession>